<evidence type="ECO:0000313" key="2">
    <source>
        <dbReference type="Proteomes" id="UP000476332"/>
    </source>
</evidence>
<dbReference type="EMBL" id="JAAAMJ010000007">
    <property type="protein sequence ID" value="NDV87235.1"/>
    <property type="molecule type" value="Genomic_DNA"/>
</dbReference>
<dbReference type="Proteomes" id="UP000476332">
    <property type="component" value="Unassembled WGS sequence"/>
</dbReference>
<keyword evidence="2" id="KW-1185">Reference proteome</keyword>
<comment type="caution">
    <text evidence="1">The sequence shown here is derived from an EMBL/GenBank/DDBJ whole genome shotgun (WGS) entry which is preliminary data.</text>
</comment>
<sequence length="66" mass="7190">MTKNLDAAIDSIGERVTHICEFLHDLEPGQPVDAAALADAVHDCSNVSQSMNSLKRVVKRRDDVEG</sequence>
<evidence type="ECO:0000313" key="1">
    <source>
        <dbReference type="EMBL" id="NDV87235.1"/>
    </source>
</evidence>
<name>A0A6L9MHD7_9HYPH</name>
<dbReference type="RefSeq" id="WP_163043988.1">
    <property type="nucleotide sequence ID" value="NZ_JAAAMJ010000007.1"/>
</dbReference>
<proteinExistence type="predicted"/>
<accession>A0A6L9MHD7</accession>
<dbReference type="AlphaFoldDB" id="A0A6L9MHD7"/>
<protein>
    <submittedName>
        <fullName evidence="1">Uncharacterized protein</fullName>
    </submittedName>
</protein>
<reference evidence="1 2" key="1">
    <citation type="submission" date="2020-01" db="EMBL/GenBank/DDBJ databases">
        <title>Genomes of bacteria type strains.</title>
        <authorList>
            <person name="Chen J."/>
            <person name="Zhu S."/>
            <person name="Chen J."/>
        </authorList>
    </citation>
    <scope>NUCLEOTIDE SEQUENCE [LARGE SCALE GENOMIC DNA]</scope>
    <source>
        <strain evidence="1 2">KCTC 52919</strain>
    </source>
</reference>
<gene>
    <name evidence="1" type="ORF">GTW51_11050</name>
</gene>
<organism evidence="1 2">
    <name type="scientific">Aurantimonas aggregata</name>
    <dbReference type="NCBI Taxonomy" id="2047720"/>
    <lineage>
        <taxon>Bacteria</taxon>
        <taxon>Pseudomonadati</taxon>
        <taxon>Pseudomonadota</taxon>
        <taxon>Alphaproteobacteria</taxon>
        <taxon>Hyphomicrobiales</taxon>
        <taxon>Aurantimonadaceae</taxon>
        <taxon>Aurantimonas</taxon>
    </lineage>
</organism>